<dbReference type="EMBL" id="LT629791">
    <property type="protein sequence ID" value="SDU69922.1"/>
    <property type="molecule type" value="Genomic_DNA"/>
</dbReference>
<dbReference type="Proteomes" id="UP000182977">
    <property type="component" value="Chromosome I"/>
</dbReference>
<dbReference type="PROSITE" id="PS50987">
    <property type="entry name" value="HTH_ARSR_2"/>
    <property type="match status" value="1"/>
</dbReference>
<keyword evidence="3" id="KW-1185">Reference proteome</keyword>
<evidence type="ECO:0000313" key="2">
    <source>
        <dbReference type="EMBL" id="SDU69922.1"/>
    </source>
</evidence>
<sequence>MVNDPYRALAHPIRRGIVERLAGGSTTVGEATRDFDVSKPAITKHLKVLEEAGVVTRVVDGRTHRLELEMTKLAEPGEWIAAQRTRWERLFDVVGDYLDERKESR</sequence>
<keyword evidence="2" id="KW-0238">DNA-binding</keyword>
<dbReference type="STRING" id="419479.SAMN04488563_4022"/>
<dbReference type="SMART" id="SM00418">
    <property type="entry name" value="HTH_ARSR"/>
    <property type="match status" value="1"/>
</dbReference>
<evidence type="ECO:0000313" key="3">
    <source>
        <dbReference type="Proteomes" id="UP000182977"/>
    </source>
</evidence>
<proteinExistence type="predicted"/>
<dbReference type="PANTHER" id="PTHR38600:SF1">
    <property type="entry name" value="TRANSCRIPTIONAL REGULATORY PROTEIN"/>
    <property type="match status" value="1"/>
</dbReference>
<accession>A0A1H2KMW4</accession>
<dbReference type="NCBIfam" id="NF033788">
    <property type="entry name" value="HTH_metalloreg"/>
    <property type="match status" value="1"/>
</dbReference>
<reference evidence="3" key="1">
    <citation type="submission" date="2016-10" db="EMBL/GenBank/DDBJ databases">
        <authorList>
            <person name="Varghese N."/>
            <person name="Submissions S."/>
        </authorList>
    </citation>
    <scope>NUCLEOTIDE SEQUENCE [LARGE SCALE GENOMIC DNA]</scope>
    <source>
        <strain evidence="3">DSM 45079</strain>
    </source>
</reference>
<dbReference type="AlphaFoldDB" id="A0A1H2KMW4"/>
<dbReference type="Gene3D" id="1.10.10.10">
    <property type="entry name" value="Winged helix-like DNA-binding domain superfamily/Winged helix DNA-binding domain"/>
    <property type="match status" value="1"/>
</dbReference>
<dbReference type="CDD" id="cd00090">
    <property type="entry name" value="HTH_ARSR"/>
    <property type="match status" value="1"/>
</dbReference>
<dbReference type="InterPro" id="IPR001845">
    <property type="entry name" value="HTH_ArsR_DNA-bd_dom"/>
</dbReference>
<gene>
    <name evidence="2" type="ORF">SAMN04488563_4022</name>
</gene>
<dbReference type="GO" id="GO:0003700">
    <property type="term" value="F:DNA-binding transcription factor activity"/>
    <property type="evidence" value="ECO:0007669"/>
    <property type="project" value="InterPro"/>
</dbReference>
<dbReference type="SUPFAM" id="SSF46785">
    <property type="entry name" value="Winged helix' DNA-binding domain"/>
    <property type="match status" value="1"/>
</dbReference>
<dbReference type="InterPro" id="IPR036388">
    <property type="entry name" value="WH-like_DNA-bd_sf"/>
</dbReference>
<dbReference type="Pfam" id="PF12840">
    <property type="entry name" value="HTH_20"/>
    <property type="match status" value="1"/>
</dbReference>
<dbReference type="GO" id="GO:0003677">
    <property type="term" value="F:DNA binding"/>
    <property type="evidence" value="ECO:0007669"/>
    <property type="project" value="UniProtKB-KW"/>
</dbReference>
<protein>
    <submittedName>
        <fullName evidence="2">DNA-binding transcriptional regulator, ArsR family</fullName>
    </submittedName>
</protein>
<dbReference type="InterPro" id="IPR036390">
    <property type="entry name" value="WH_DNA-bd_sf"/>
</dbReference>
<feature type="domain" description="HTH arsR-type" evidence="1">
    <location>
        <begin position="1"/>
        <end position="88"/>
    </location>
</feature>
<dbReference type="InterPro" id="IPR011991">
    <property type="entry name" value="ArsR-like_HTH"/>
</dbReference>
<organism evidence="2 3">
    <name type="scientific">Jiangella alkaliphila</name>
    <dbReference type="NCBI Taxonomy" id="419479"/>
    <lineage>
        <taxon>Bacteria</taxon>
        <taxon>Bacillati</taxon>
        <taxon>Actinomycetota</taxon>
        <taxon>Actinomycetes</taxon>
        <taxon>Jiangellales</taxon>
        <taxon>Jiangellaceae</taxon>
        <taxon>Jiangella</taxon>
    </lineage>
</organism>
<evidence type="ECO:0000259" key="1">
    <source>
        <dbReference type="PROSITE" id="PS50987"/>
    </source>
</evidence>
<dbReference type="PANTHER" id="PTHR38600">
    <property type="entry name" value="TRANSCRIPTIONAL REGULATORY PROTEIN"/>
    <property type="match status" value="1"/>
</dbReference>
<dbReference type="PRINTS" id="PR00778">
    <property type="entry name" value="HTHARSR"/>
</dbReference>
<dbReference type="OrthoDB" id="3365660at2"/>
<dbReference type="RefSeq" id="WP_046769453.1">
    <property type="nucleotide sequence ID" value="NZ_KQ061233.1"/>
</dbReference>
<name>A0A1H2KMW4_9ACTN</name>